<dbReference type="Pfam" id="PF14348">
    <property type="entry name" value="DtrJ-like"/>
    <property type="match status" value="1"/>
</dbReference>
<name>A0AA42LLN4_9BURK</name>
<evidence type="ECO:0000313" key="2">
    <source>
        <dbReference type="EMBL" id="MDH0735496.1"/>
    </source>
</evidence>
<gene>
    <name evidence="2" type="ORF">N5D93_06725</name>
</gene>
<feature type="transmembrane region" description="Helical" evidence="1">
    <location>
        <begin position="26"/>
        <end position="48"/>
    </location>
</feature>
<comment type="caution">
    <text evidence="2">The sequence shown here is derived from an EMBL/GenBank/DDBJ whole genome shotgun (WGS) entry which is preliminary data.</text>
</comment>
<sequence>MASKDRASGEDAVRAFFWPIHAVLHLSVWLIVVMFLSIVVSLTVAVALQTDKAPSRYMSDLVDYYLEQAPNKKAANDAAGISRALVFGWPGVAAALSDEAKPGPSLLGGAMQRSTQGQGRELILVTMHAVELLGVRLLLLFSALPTLGLLLTIALTDGLVARYVRRECGGHESATRHTRAKRLLNRGIVPMVAVVWLIVPARMSLALFFLPVAVGGAVLVWVMAKYFKKYL</sequence>
<dbReference type="InterPro" id="IPR022266">
    <property type="entry name" value="DtrJ-like"/>
</dbReference>
<feature type="transmembrane region" description="Helical" evidence="1">
    <location>
        <begin position="205"/>
        <end position="224"/>
    </location>
</feature>
<accession>A0AA42LLN4</accession>
<protein>
    <submittedName>
        <fullName evidence="2">DUF4400 domain-containing protein</fullName>
    </submittedName>
</protein>
<dbReference type="GeneID" id="92905962"/>
<keyword evidence="1" id="KW-0812">Transmembrane</keyword>
<reference evidence="2" key="1">
    <citation type="submission" date="2022-09" db="EMBL/GenBank/DDBJ databases">
        <title>Intensive care unit water sources are persistently colonized with multi-drug resistant bacteria and are the site of extensive horizontal gene transfer of antibiotic resistance genes.</title>
        <authorList>
            <person name="Diorio-Toth L."/>
        </authorList>
    </citation>
    <scope>NUCLEOTIDE SEQUENCE</scope>
    <source>
        <strain evidence="2">GD03843</strain>
    </source>
</reference>
<dbReference type="AlphaFoldDB" id="A0AA42LLN4"/>
<dbReference type="RefSeq" id="WP_126376216.1">
    <property type="nucleotide sequence ID" value="NZ_CADIJT010000003.1"/>
</dbReference>
<keyword evidence="1" id="KW-0472">Membrane</keyword>
<proteinExistence type="predicted"/>
<evidence type="ECO:0000313" key="3">
    <source>
        <dbReference type="Proteomes" id="UP001161094"/>
    </source>
</evidence>
<feature type="transmembrane region" description="Helical" evidence="1">
    <location>
        <begin position="183"/>
        <end position="199"/>
    </location>
</feature>
<dbReference type="Proteomes" id="UP001161094">
    <property type="component" value="Unassembled WGS sequence"/>
</dbReference>
<evidence type="ECO:0000256" key="1">
    <source>
        <dbReference type="SAM" id="Phobius"/>
    </source>
</evidence>
<organism evidence="2 3">
    <name type="scientific">Achromobacter spanius</name>
    <dbReference type="NCBI Taxonomy" id="217203"/>
    <lineage>
        <taxon>Bacteria</taxon>
        <taxon>Pseudomonadati</taxon>
        <taxon>Pseudomonadota</taxon>
        <taxon>Betaproteobacteria</taxon>
        <taxon>Burkholderiales</taxon>
        <taxon>Alcaligenaceae</taxon>
        <taxon>Achromobacter</taxon>
    </lineage>
</organism>
<dbReference type="EMBL" id="JAOCDZ010000003">
    <property type="protein sequence ID" value="MDH0735496.1"/>
    <property type="molecule type" value="Genomic_DNA"/>
</dbReference>
<keyword evidence="1" id="KW-1133">Transmembrane helix</keyword>